<evidence type="ECO:0000256" key="1">
    <source>
        <dbReference type="ARBA" id="ARBA00022729"/>
    </source>
</evidence>
<dbReference type="GO" id="GO:1990782">
    <property type="term" value="F:protein tyrosine kinase binding"/>
    <property type="evidence" value="ECO:0007669"/>
    <property type="project" value="TreeGrafter"/>
</dbReference>
<dbReference type="Gene3D" id="2.60.40.10">
    <property type="entry name" value="Immunoglobulins"/>
    <property type="match status" value="4"/>
</dbReference>
<dbReference type="InterPro" id="IPR007110">
    <property type="entry name" value="Ig-like_dom"/>
</dbReference>
<evidence type="ECO:0000256" key="2">
    <source>
        <dbReference type="ARBA" id="ARBA00023180"/>
    </source>
</evidence>
<dbReference type="InterPro" id="IPR050831">
    <property type="entry name" value="CEA_cell_adhesion"/>
</dbReference>
<evidence type="ECO:0000256" key="4">
    <source>
        <dbReference type="ARBA" id="ARBA00038222"/>
    </source>
</evidence>
<keyword evidence="1" id="KW-0732">Signal</keyword>
<feature type="domain" description="Ig-like" evidence="5">
    <location>
        <begin position="425"/>
        <end position="507"/>
    </location>
</feature>
<dbReference type="PANTHER" id="PTHR44427">
    <property type="entry name" value="CARCINOEMBRYONIC ANTIGEN-RELATED CELL ADHESION MOLECULE 19"/>
    <property type="match status" value="1"/>
</dbReference>
<evidence type="ECO:0000313" key="6">
    <source>
        <dbReference type="Ensembl" id="ENSCGRP00001020447.1"/>
    </source>
</evidence>
<dbReference type="InterPro" id="IPR013106">
    <property type="entry name" value="Ig_V-set"/>
</dbReference>
<keyword evidence="3" id="KW-0393">Immunoglobulin domain</keyword>
<dbReference type="GO" id="GO:0007165">
    <property type="term" value="P:signal transduction"/>
    <property type="evidence" value="ECO:0007669"/>
    <property type="project" value="TreeGrafter"/>
</dbReference>
<dbReference type="Pfam" id="PF00047">
    <property type="entry name" value="ig"/>
    <property type="match status" value="1"/>
</dbReference>
<dbReference type="Pfam" id="PF07686">
    <property type="entry name" value="V-set"/>
    <property type="match status" value="3"/>
</dbReference>
<dbReference type="Ensembl" id="ENSCGRT00001024691.1">
    <property type="protein sequence ID" value="ENSCGRP00001020447.1"/>
    <property type="gene ID" value="ENSCGRG00001019604.1"/>
</dbReference>
<dbReference type="GO" id="GO:0002682">
    <property type="term" value="P:regulation of immune system process"/>
    <property type="evidence" value="ECO:0007669"/>
    <property type="project" value="TreeGrafter"/>
</dbReference>
<organism evidence="6 7">
    <name type="scientific">Cricetulus griseus</name>
    <name type="common">Chinese hamster</name>
    <name type="synonym">Cricetulus barabensis griseus</name>
    <dbReference type="NCBI Taxonomy" id="10029"/>
    <lineage>
        <taxon>Eukaryota</taxon>
        <taxon>Metazoa</taxon>
        <taxon>Chordata</taxon>
        <taxon>Craniata</taxon>
        <taxon>Vertebrata</taxon>
        <taxon>Euteleostomi</taxon>
        <taxon>Mammalia</taxon>
        <taxon>Eutheria</taxon>
        <taxon>Euarchontoglires</taxon>
        <taxon>Glires</taxon>
        <taxon>Rodentia</taxon>
        <taxon>Myomorpha</taxon>
        <taxon>Muroidea</taxon>
        <taxon>Cricetidae</taxon>
        <taxon>Cricetinae</taxon>
        <taxon>Cricetulus</taxon>
    </lineage>
</organism>
<dbReference type="GO" id="GO:0009986">
    <property type="term" value="C:cell surface"/>
    <property type="evidence" value="ECO:0007669"/>
    <property type="project" value="TreeGrafter"/>
</dbReference>
<dbReference type="InterPro" id="IPR003598">
    <property type="entry name" value="Ig_sub2"/>
</dbReference>
<dbReference type="PANTHER" id="PTHR44427:SF1">
    <property type="entry name" value="CARCINOEMBRYONIC ANTIGEN-RELATED CELL ADHESION MOLECULE 1"/>
    <property type="match status" value="1"/>
</dbReference>
<comment type="similarity">
    <text evidence="4">Belongs to the immunoglobulin superfamily. CEA family.</text>
</comment>
<dbReference type="SMART" id="SM00408">
    <property type="entry name" value="IGc2"/>
    <property type="match status" value="2"/>
</dbReference>
<accession>A0A8C2ML76</accession>
<keyword evidence="2" id="KW-0325">Glycoprotein</keyword>
<reference evidence="6" key="1">
    <citation type="submission" date="2025-08" db="UniProtKB">
        <authorList>
            <consortium name="Ensembl"/>
        </authorList>
    </citation>
    <scope>IDENTIFICATION</scope>
</reference>
<dbReference type="PROSITE" id="PS50835">
    <property type="entry name" value="IG_LIKE"/>
    <property type="match status" value="1"/>
</dbReference>
<dbReference type="InterPro" id="IPR013151">
    <property type="entry name" value="Immunoglobulin_dom"/>
</dbReference>
<dbReference type="Proteomes" id="UP000694386">
    <property type="component" value="Unplaced"/>
</dbReference>
<sequence>CFQLRRISAQKEEGQQSLSSVLELRLFFLEGGQQVRRLMAESSVLLCKGCTPWQGILLTASLLNFWLLSTGAHMTTELVPLQVAEGENVLFLAHDLPESLTAFAWFKGLRSTKKGIALYSLYQNVSGPGPVHSGRETIYRNGSLLLEKVTQKDSGFYTLRTYNIRGKLIATTSIYLHVHAFLWKCGRFDISGQPTIESVPPSVAEGGSALLRVRNPPENIIAFAWFKGMTVLKDQEIARYITGRKSPVTGPAYSGRETLYQDGSLLLHGVTRKEPGLYTLRILRTDMKSEAATVQLQVDTSLSLCCNPLTSAQLMIQPVPQYAAEGESILLQVYNLPEDLQAFSWYKSIYRGQVLKIVEYSNIIYPASWEPAYRDRGMVYSNGSLLLENVTKQDAGMYALAVLNEDFKLEEAYVKIYVNKPVTQPTAQITETTVAGRRSAILTCISPDTDVSIRWIFNNKTLQLTERMFVSPTKCGLQIHPVKRENAGEYKCEVSNQFSLKTSLPVSLVVTNE</sequence>
<protein>
    <recommendedName>
        <fullName evidence="5">Ig-like domain-containing protein</fullName>
    </recommendedName>
</protein>
<dbReference type="FunFam" id="2.60.40.10:FF:000244">
    <property type="entry name" value="carcinoembryonic antigen-related cell adhesion molecule 16"/>
    <property type="match status" value="1"/>
</dbReference>
<dbReference type="InterPro" id="IPR013783">
    <property type="entry name" value="Ig-like_fold"/>
</dbReference>
<dbReference type="InterPro" id="IPR003599">
    <property type="entry name" value="Ig_sub"/>
</dbReference>
<dbReference type="GO" id="GO:0005886">
    <property type="term" value="C:plasma membrane"/>
    <property type="evidence" value="ECO:0007669"/>
    <property type="project" value="TreeGrafter"/>
</dbReference>
<name>A0A8C2ML76_CRIGR</name>
<dbReference type="InterPro" id="IPR036179">
    <property type="entry name" value="Ig-like_dom_sf"/>
</dbReference>
<dbReference type="SMART" id="SM00409">
    <property type="entry name" value="IG"/>
    <property type="match status" value="4"/>
</dbReference>
<evidence type="ECO:0000256" key="3">
    <source>
        <dbReference type="ARBA" id="ARBA00023319"/>
    </source>
</evidence>
<dbReference type="CDD" id="cd05774">
    <property type="entry name" value="IgV_CEACAM_D1"/>
    <property type="match status" value="2"/>
</dbReference>
<proteinExistence type="inferred from homology"/>
<reference evidence="6" key="2">
    <citation type="submission" date="2025-09" db="UniProtKB">
        <authorList>
            <consortium name="Ensembl"/>
        </authorList>
    </citation>
    <scope>IDENTIFICATION</scope>
</reference>
<dbReference type="SUPFAM" id="SSF48726">
    <property type="entry name" value="Immunoglobulin"/>
    <property type="match status" value="4"/>
</dbReference>
<dbReference type="AlphaFoldDB" id="A0A8C2ML76"/>
<evidence type="ECO:0000313" key="7">
    <source>
        <dbReference type="Proteomes" id="UP000694386"/>
    </source>
</evidence>
<evidence type="ECO:0000259" key="5">
    <source>
        <dbReference type="PROSITE" id="PS50835"/>
    </source>
</evidence>